<protein>
    <submittedName>
        <fullName evidence="1">Uncharacterized protein</fullName>
    </submittedName>
</protein>
<dbReference type="OrthoDB" id="6893322at2"/>
<evidence type="ECO:0000313" key="2">
    <source>
        <dbReference type="Proteomes" id="UP000284021"/>
    </source>
</evidence>
<organism evidence="1 2">
    <name type="scientific">Pseudomonas cavernicola</name>
    <dbReference type="NCBI Taxonomy" id="2320866"/>
    <lineage>
        <taxon>Bacteria</taxon>
        <taxon>Pseudomonadati</taxon>
        <taxon>Pseudomonadota</taxon>
        <taxon>Gammaproteobacteria</taxon>
        <taxon>Pseudomonadales</taxon>
        <taxon>Pseudomonadaceae</taxon>
        <taxon>Pseudomonas</taxon>
    </lineage>
</organism>
<dbReference type="RefSeq" id="WP_119953330.1">
    <property type="nucleotide sequence ID" value="NZ_QYUR01000002.1"/>
</dbReference>
<gene>
    <name evidence="1" type="ORF">D3879_06950</name>
</gene>
<evidence type="ECO:0000313" key="1">
    <source>
        <dbReference type="EMBL" id="RJG13008.1"/>
    </source>
</evidence>
<dbReference type="AlphaFoldDB" id="A0A418XKJ7"/>
<dbReference type="EMBL" id="QYUR01000002">
    <property type="protein sequence ID" value="RJG13008.1"/>
    <property type="molecule type" value="Genomic_DNA"/>
</dbReference>
<name>A0A418XKJ7_9PSED</name>
<dbReference type="Proteomes" id="UP000284021">
    <property type="component" value="Unassembled WGS sequence"/>
</dbReference>
<keyword evidence="2" id="KW-1185">Reference proteome</keyword>
<proteinExistence type="predicted"/>
<sequence>MANLEAFSQPFAGLSQAAVEPSRGDVWAANAARAQVQYRILAEAEPNILCRLLSYFAQQSMIPQQVSVQQLQEDLLIEVQQADISWHRAEVIAQKMRSLTSVCSVELERLAELPQSPSLSRGGCTA</sequence>
<comment type="caution">
    <text evidence="1">The sequence shown here is derived from an EMBL/GenBank/DDBJ whole genome shotgun (WGS) entry which is preliminary data.</text>
</comment>
<reference evidence="1 2" key="1">
    <citation type="submission" date="2018-09" db="EMBL/GenBank/DDBJ databases">
        <authorList>
            <person name="Zhu H."/>
        </authorList>
    </citation>
    <scope>NUCLEOTIDE SEQUENCE [LARGE SCALE GENOMIC DNA]</scope>
    <source>
        <strain evidence="1 2">K1S02-6</strain>
    </source>
</reference>
<accession>A0A418XKJ7</accession>